<gene>
    <name evidence="1" type="ORF">FC78_GL002090</name>
</gene>
<protein>
    <recommendedName>
        <fullName evidence="3">DUF2255 family protein</fullName>
    </recommendedName>
</protein>
<dbReference type="InterPro" id="IPR016888">
    <property type="entry name" value="UCP028498"/>
</dbReference>
<evidence type="ECO:0000313" key="2">
    <source>
        <dbReference type="Proteomes" id="UP000051515"/>
    </source>
</evidence>
<dbReference type="OrthoDB" id="162563at2"/>
<dbReference type="PIRSF" id="PIRSF028498">
    <property type="entry name" value="UCP028498"/>
    <property type="match status" value="1"/>
</dbReference>
<accession>A0A0R1KJE9</accession>
<sequence length="127" mass="14842">MTSENKWTFEQLQNFAEADDFRVSPFYSDGKTYGTPTWIWSVVVDDKLFIRAWNGQNSRWYRSAIQQQGGRIFLAGSNHEVIFEKLHNDKINDLVDQGYRDKYQNSPYFPPMIQAGPRSTTIEVIPK</sequence>
<proteinExistence type="predicted"/>
<dbReference type="RefSeq" id="WP_056952728.1">
    <property type="nucleotide sequence ID" value="NZ_AZDY01000037.1"/>
</dbReference>
<dbReference type="Proteomes" id="UP000051515">
    <property type="component" value="Unassembled WGS sequence"/>
</dbReference>
<organism evidence="1 2">
    <name type="scientific">Companilactobacillus bobalius DSM 19674</name>
    <dbReference type="NCBI Taxonomy" id="1423788"/>
    <lineage>
        <taxon>Bacteria</taxon>
        <taxon>Bacillati</taxon>
        <taxon>Bacillota</taxon>
        <taxon>Bacilli</taxon>
        <taxon>Lactobacillales</taxon>
        <taxon>Lactobacillaceae</taxon>
        <taxon>Companilactobacillus</taxon>
        <taxon>Companilactobacillus bobalius</taxon>
    </lineage>
</organism>
<dbReference type="EMBL" id="AZDY01000037">
    <property type="protein sequence ID" value="KRK83280.1"/>
    <property type="molecule type" value="Genomic_DNA"/>
</dbReference>
<dbReference type="AlphaFoldDB" id="A0A0R1KJE9"/>
<reference evidence="1 2" key="1">
    <citation type="journal article" date="2015" name="Genome Announc.">
        <title>Expanding the biotechnology potential of lactobacilli through comparative genomics of 213 strains and associated genera.</title>
        <authorList>
            <person name="Sun Z."/>
            <person name="Harris H.M."/>
            <person name="McCann A."/>
            <person name="Guo C."/>
            <person name="Argimon S."/>
            <person name="Zhang W."/>
            <person name="Yang X."/>
            <person name="Jeffery I.B."/>
            <person name="Cooney J.C."/>
            <person name="Kagawa T.F."/>
            <person name="Liu W."/>
            <person name="Song Y."/>
            <person name="Salvetti E."/>
            <person name="Wrobel A."/>
            <person name="Rasinkangas P."/>
            <person name="Parkhill J."/>
            <person name="Rea M.C."/>
            <person name="O'Sullivan O."/>
            <person name="Ritari J."/>
            <person name="Douillard F.P."/>
            <person name="Paul Ross R."/>
            <person name="Yang R."/>
            <person name="Briner A.E."/>
            <person name="Felis G.E."/>
            <person name="de Vos W.M."/>
            <person name="Barrangou R."/>
            <person name="Klaenhammer T.R."/>
            <person name="Caufield P.W."/>
            <person name="Cui Y."/>
            <person name="Zhang H."/>
            <person name="O'Toole P.W."/>
        </authorList>
    </citation>
    <scope>NUCLEOTIDE SEQUENCE [LARGE SCALE GENOMIC DNA]</scope>
    <source>
        <strain evidence="1 2">DSM 19674</strain>
    </source>
</reference>
<dbReference type="STRING" id="1423788.FC78_GL002090"/>
<dbReference type="PATRIC" id="fig|1423788.3.peg.2157"/>
<comment type="caution">
    <text evidence="1">The sequence shown here is derived from an EMBL/GenBank/DDBJ whole genome shotgun (WGS) entry which is preliminary data.</text>
</comment>
<name>A0A0R1KJE9_9LACO</name>
<evidence type="ECO:0008006" key="3">
    <source>
        <dbReference type="Google" id="ProtNLM"/>
    </source>
</evidence>
<keyword evidence="2" id="KW-1185">Reference proteome</keyword>
<evidence type="ECO:0000313" key="1">
    <source>
        <dbReference type="EMBL" id="KRK83280.1"/>
    </source>
</evidence>
<dbReference type="Pfam" id="PF10012">
    <property type="entry name" value="DUF2255"/>
    <property type="match status" value="1"/>
</dbReference>